<name>A0A835BAS5_9POAL</name>
<sequence>MHRSISLEALESGGDGLATVVEDEAEVDGQVEVDSEDVALDGGAEAQGGLEVDEPLQQWAAWFSGWDTHLGLDETQHVSAHAPASARHGDTCRMRPASASELTGTTAVAGKGHRGHWP</sequence>
<protein>
    <submittedName>
        <fullName evidence="2">Uncharacterized protein</fullName>
    </submittedName>
</protein>
<organism evidence="2 3">
    <name type="scientific">Digitaria exilis</name>
    <dbReference type="NCBI Taxonomy" id="1010633"/>
    <lineage>
        <taxon>Eukaryota</taxon>
        <taxon>Viridiplantae</taxon>
        <taxon>Streptophyta</taxon>
        <taxon>Embryophyta</taxon>
        <taxon>Tracheophyta</taxon>
        <taxon>Spermatophyta</taxon>
        <taxon>Magnoliopsida</taxon>
        <taxon>Liliopsida</taxon>
        <taxon>Poales</taxon>
        <taxon>Poaceae</taxon>
        <taxon>PACMAD clade</taxon>
        <taxon>Panicoideae</taxon>
        <taxon>Panicodae</taxon>
        <taxon>Paniceae</taxon>
        <taxon>Anthephorinae</taxon>
        <taxon>Digitaria</taxon>
    </lineage>
</organism>
<dbReference type="AlphaFoldDB" id="A0A835BAS5"/>
<reference evidence="2" key="1">
    <citation type="submission" date="2020-07" db="EMBL/GenBank/DDBJ databases">
        <title>Genome sequence and genetic diversity analysis of an under-domesticated orphan crop, white fonio (Digitaria exilis).</title>
        <authorList>
            <person name="Bennetzen J.L."/>
            <person name="Chen S."/>
            <person name="Ma X."/>
            <person name="Wang X."/>
            <person name="Yssel A.E.J."/>
            <person name="Chaluvadi S.R."/>
            <person name="Johnson M."/>
            <person name="Gangashetty P."/>
            <person name="Hamidou F."/>
            <person name="Sanogo M.D."/>
            <person name="Zwaenepoel A."/>
            <person name="Wallace J."/>
            <person name="Van De Peer Y."/>
            <person name="Van Deynze A."/>
        </authorList>
    </citation>
    <scope>NUCLEOTIDE SEQUENCE</scope>
    <source>
        <tissue evidence="2">Leaves</tissue>
    </source>
</reference>
<dbReference type="Proteomes" id="UP000636709">
    <property type="component" value="Unassembled WGS sequence"/>
</dbReference>
<accession>A0A835BAS5</accession>
<gene>
    <name evidence="2" type="ORF">HU200_042474</name>
</gene>
<feature type="region of interest" description="Disordered" evidence="1">
    <location>
        <begin position="97"/>
        <end position="118"/>
    </location>
</feature>
<proteinExistence type="predicted"/>
<dbReference type="EMBL" id="JACEFO010002050">
    <property type="protein sequence ID" value="KAF8687989.1"/>
    <property type="molecule type" value="Genomic_DNA"/>
</dbReference>
<evidence type="ECO:0000313" key="3">
    <source>
        <dbReference type="Proteomes" id="UP000636709"/>
    </source>
</evidence>
<keyword evidence="3" id="KW-1185">Reference proteome</keyword>
<comment type="caution">
    <text evidence="2">The sequence shown here is derived from an EMBL/GenBank/DDBJ whole genome shotgun (WGS) entry which is preliminary data.</text>
</comment>
<evidence type="ECO:0000313" key="2">
    <source>
        <dbReference type="EMBL" id="KAF8687989.1"/>
    </source>
</evidence>
<evidence type="ECO:0000256" key="1">
    <source>
        <dbReference type="SAM" id="MobiDB-lite"/>
    </source>
</evidence>
<dbReference type="OrthoDB" id="691817at2759"/>